<keyword evidence="3" id="KW-1185">Reference proteome</keyword>
<gene>
    <name evidence="2" type="ORF">NQ317_010510</name>
</gene>
<evidence type="ECO:0000313" key="3">
    <source>
        <dbReference type="Proteomes" id="UP001162164"/>
    </source>
</evidence>
<feature type="domain" description="Caspase family p10" evidence="1">
    <location>
        <begin position="74"/>
        <end position="120"/>
    </location>
</feature>
<dbReference type="Gene3D" id="3.30.70.1470">
    <property type="entry name" value="Caspase-like"/>
    <property type="match status" value="1"/>
</dbReference>
<comment type="caution">
    <text evidence="2">The sequence shown here is derived from an EMBL/GenBank/DDBJ whole genome shotgun (WGS) entry which is preliminary data.</text>
</comment>
<sequence>MDFEKEDIKHHIEQVSRVNHSEYTVFLLLFFPWYFNRNFTRRWIWKSSWDQLIADRVSNISRVGYLQGAPFSWYYAFRNSDHGSYYVTVLCDALEKLAFKMDILNILTIVNRQVAVGFTK</sequence>
<dbReference type="EMBL" id="JAPWTJ010000327">
    <property type="protein sequence ID" value="KAJ8979608.1"/>
    <property type="molecule type" value="Genomic_DNA"/>
</dbReference>
<reference evidence="2" key="1">
    <citation type="journal article" date="2023" name="Insect Mol. Biol.">
        <title>Genome sequencing provides insights into the evolution of gene families encoding plant cell wall-degrading enzymes in longhorned beetles.</title>
        <authorList>
            <person name="Shin N.R."/>
            <person name="Okamura Y."/>
            <person name="Kirsch R."/>
            <person name="Pauchet Y."/>
        </authorList>
    </citation>
    <scope>NUCLEOTIDE SEQUENCE</scope>
    <source>
        <strain evidence="2">MMC_N1</strain>
    </source>
</reference>
<dbReference type="SUPFAM" id="SSF52129">
    <property type="entry name" value="Caspase-like"/>
    <property type="match status" value="1"/>
</dbReference>
<dbReference type="PROSITE" id="PS50207">
    <property type="entry name" value="CASPASE_P10"/>
    <property type="match status" value="1"/>
</dbReference>
<name>A0ABQ9JMZ4_9CUCU</name>
<organism evidence="2 3">
    <name type="scientific">Molorchus minor</name>
    <dbReference type="NCBI Taxonomy" id="1323400"/>
    <lineage>
        <taxon>Eukaryota</taxon>
        <taxon>Metazoa</taxon>
        <taxon>Ecdysozoa</taxon>
        <taxon>Arthropoda</taxon>
        <taxon>Hexapoda</taxon>
        <taxon>Insecta</taxon>
        <taxon>Pterygota</taxon>
        <taxon>Neoptera</taxon>
        <taxon>Endopterygota</taxon>
        <taxon>Coleoptera</taxon>
        <taxon>Polyphaga</taxon>
        <taxon>Cucujiformia</taxon>
        <taxon>Chrysomeloidea</taxon>
        <taxon>Cerambycidae</taxon>
        <taxon>Lamiinae</taxon>
        <taxon>Monochamini</taxon>
        <taxon>Molorchus</taxon>
    </lineage>
</organism>
<dbReference type="InterPro" id="IPR011600">
    <property type="entry name" value="Pept_C14_caspase"/>
</dbReference>
<protein>
    <recommendedName>
        <fullName evidence="1">Caspase family p10 domain-containing protein</fullName>
    </recommendedName>
</protein>
<evidence type="ECO:0000313" key="2">
    <source>
        <dbReference type="EMBL" id="KAJ8979608.1"/>
    </source>
</evidence>
<evidence type="ECO:0000259" key="1">
    <source>
        <dbReference type="PROSITE" id="PS50207"/>
    </source>
</evidence>
<dbReference type="InterPro" id="IPR029030">
    <property type="entry name" value="Caspase-like_dom_sf"/>
</dbReference>
<accession>A0ABQ9JMZ4</accession>
<proteinExistence type="predicted"/>
<dbReference type="Pfam" id="PF00656">
    <property type="entry name" value="Peptidase_C14"/>
    <property type="match status" value="1"/>
</dbReference>
<dbReference type="InterPro" id="IPR002138">
    <property type="entry name" value="Pept_C14_p10"/>
</dbReference>
<dbReference type="Proteomes" id="UP001162164">
    <property type="component" value="Unassembled WGS sequence"/>
</dbReference>